<comment type="similarity">
    <text evidence="1">Belongs to the SUI1 family.</text>
</comment>
<dbReference type="EMBL" id="CP021023">
    <property type="protein sequence ID" value="ARN56796.1"/>
    <property type="molecule type" value="Genomic_DNA"/>
</dbReference>
<dbReference type="PROSITE" id="PS50296">
    <property type="entry name" value="SUI1"/>
    <property type="match status" value="1"/>
</dbReference>
<dbReference type="InterPro" id="IPR036877">
    <property type="entry name" value="SUI1_dom_sf"/>
</dbReference>
<organism evidence="5 6">
    <name type="scientific">Sedimentisphaera salicampi</name>
    <dbReference type="NCBI Taxonomy" id="1941349"/>
    <lineage>
        <taxon>Bacteria</taxon>
        <taxon>Pseudomonadati</taxon>
        <taxon>Planctomycetota</taxon>
        <taxon>Phycisphaerae</taxon>
        <taxon>Sedimentisphaerales</taxon>
        <taxon>Sedimentisphaeraceae</taxon>
        <taxon>Sedimentisphaera</taxon>
    </lineage>
</organism>
<dbReference type="KEGG" id="pbp:STSP1_01188"/>
<dbReference type="PANTHER" id="PTHR12789">
    <property type="entry name" value="DENSITY-REGULATED PROTEIN HOMOLOG"/>
    <property type="match status" value="1"/>
</dbReference>
<sequence>MKDRIVFSTDSGRMCPECGKPLDECICSEIEKPRPTDGIVRIKRETKGRKGKGVSVVTGLGLTDSQLKDLASELKKKCGCGGSLKDGQIEIQGDKRDELEKILKEKGYKVKQAGG</sequence>
<dbReference type="NCBIfam" id="NF005297">
    <property type="entry name" value="PRK06824.1"/>
    <property type="match status" value="1"/>
</dbReference>
<dbReference type="FunFam" id="3.30.780.10:FF:000002">
    <property type="entry name" value="Stress response translation initiation inhibitor"/>
    <property type="match status" value="1"/>
</dbReference>
<keyword evidence="6" id="KW-1185">Reference proteome</keyword>
<gene>
    <name evidence="5" type="ORF">STSP1_01188</name>
</gene>
<dbReference type="GO" id="GO:0002188">
    <property type="term" value="P:translation reinitiation"/>
    <property type="evidence" value="ECO:0007669"/>
    <property type="project" value="TreeGrafter"/>
</dbReference>
<name>A0A1W6LM16_9BACT</name>
<dbReference type="InterPro" id="IPR005872">
    <property type="entry name" value="SUI1_arc_bac"/>
</dbReference>
<dbReference type="SUPFAM" id="SSF55159">
    <property type="entry name" value="eIF1-like"/>
    <property type="match status" value="1"/>
</dbReference>
<dbReference type="InterPro" id="IPR001950">
    <property type="entry name" value="SUI1"/>
</dbReference>
<evidence type="ECO:0000259" key="4">
    <source>
        <dbReference type="PROSITE" id="PS50296"/>
    </source>
</evidence>
<dbReference type="GO" id="GO:0003729">
    <property type="term" value="F:mRNA binding"/>
    <property type="evidence" value="ECO:0007669"/>
    <property type="project" value="TreeGrafter"/>
</dbReference>
<proteinExistence type="inferred from homology"/>
<dbReference type="GO" id="GO:0003743">
    <property type="term" value="F:translation initiation factor activity"/>
    <property type="evidence" value="ECO:0007669"/>
    <property type="project" value="UniProtKB-KW"/>
</dbReference>
<dbReference type="Pfam" id="PF01253">
    <property type="entry name" value="SUI1"/>
    <property type="match status" value="1"/>
</dbReference>
<dbReference type="GO" id="GO:0001731">
    <property type="term" value="P:formation of translation preinitiation complex"/>
    <property type="evidence" value="ECO:0007669"/>
    <property type="project" value="TreeGrafter"/>
</dbReference>
<dbReference type="PANTHER" id="PTHR12789:SF0">
    <property type="entry name" value="DENSITY-REGULATED PROTEIN"/>
    <property type="match status" value="1"/>
</dbReference>
<reference evidence="6" key="1">
    <citation type="submission" date="2017-04" db="EMBL/GenBank/DDBJ databases">
        <title>Comparative genomics and description of representatives of a novel lineage of planctomycetes thriving in anoxic sediments.</title>
        <authorList>
            <person name="Spring S."/>
            <person name="Bunk B."/>
            <person name="Sproer C."/>
        </authorList>
    </citation>
    <scope>NUCLEOTIDE SEQUENCE [LARGE SCALE GENOMIC DNA]</scope>
    <source>
        <strain evidence="6">ST-PulAB-D4</strain>
    </source>
</reference>
<evidence type="ECO:0000256" key="2">
    <source>
        <dbReference type="ARBA" id="ARBA00022845"/>
    </source>
</evidence>
<keyword evidence="5" id="KW-0396">Initiation factor</keyword>
<keyword evidence="3" id="KW-0648">Protein biosynthesis</keyword>
<dbReference type="Gene3D" id="3.30.780.10">
    <property type="entry name" value="SUI1-like domain"/>
    <property type="match status" value="1"/>
</dbReference>
<dbReference type="STRING" id="1941349.STSP1_01188"/>
<dbReference type="CDD" id="cd11567">
    <property type="entry name" value="YciH_like"/>
    <property type="match status" value="1"/>
</dbReference>
<dbReference type="Proteomes" id="UP000193334">
    <property type="component" value="Chromosome"/>
</dbReference>
<protein>
    <submittedName>
        <fullName evidence="5">Translation initiation factor Sui1</fullName>
    </submittedName>
</protein>
<dbReference type="InterPro" id="IPR050318">
    <property type="entry name" value="DENR/SUI1_TIF"/>
</dbReference>
<dbReference type="AlphaFoldDB" id="A0A1W6LM16"/>
<dbReference type="NCBIfam" id="TIGR01158">
    <property type="entry name" value="SUI1_rel"/>
    <property type="match status" value="1"/>
</dbReference>
<dbReference type="PIRSF" id="PIRSF037511">
    <property type="entry name" value="Transl_init_SUI1_pro"/>
    <property type="match status" value="1"/>
</dbReference>
<evidence type="ECO:0000256" key="3">
    <source>
        <dbReference type="ARBA" id="ARBA00022917"/>
    </source>
</evidence>
<keyword evidence="2" id="KW-0810">Translation regulation</keyword>
<accession>A0A1W6LM16</accession>
<dbReference type="GO" id="GO:0006417">
    <property type="term" value="P:regulation of translation"/>
    <property type="evidence" value="ECO:0007669"/>
    <property type="project" value="UniProtKB-KW"/>
</dbReference>
<feature type="domain" description="SUI1" evidence="4">
    <location>
        <begin position="44"/>
        <end position="107"/>
    </location>
</feature>
<evidence type="ECO:0000256" key="1">
    <source>
        <dbReference type="ARBA" id="ARBA00005422"/>
    </source>
</evidence>
<evidence type="ECO:0000313" key="6">
    <source>
        <dbReference type="Proteomes" id="UP000193334"/>
    </source>
</evidence>
<evidence type="ECO:0000313" key="5">
    <source>
        <dbReference type="EMBL" id="ARN56796.1"/>
    </source>
</evidence>
<dbReference type="RefSeq" id="WP_085755481.1">
    <property type="nucleotide sequence ID" value="NZ_CP021023.1"/>
</dbReference>